<comment type="caution">
    <text evidence="2">The sequence shown here is derived from an EMBL/GenBank/DDBJ whole genome shotgun (WGS) entry which is preliminary data.</text>
</comment>
<dbReference type="InterPro" id="IPR002575">
    <property type="entry name" value="Aminoglycoside_PTrfase"/>
</dbReference>
<gene>
    <name evidence="2" type="ORF">QSV35_16710</name>
</gene>
<dbReference type="Proteomes" id="UP001235064">
    <property type="component" value="Unassembled WGS sequence"/>
</dbReference>
<dbReference type="InterPro" id="IPR011009">
    <property type="entry name" value="Kinase-like_dom_sf"/>
</dbReference>
<evidence type="ECO:0000259" key="1">
    <source>
        <dbReference type="Pfam" id="PF01636"/>
    </source>
</evidence>
<sequence>MTSNADDIEVPLLGGDVTEGVVRVGDTVRRPVSGASDAVRRVLGHLESVGFAGAPRFHGVDAKGRDILDFVDGEVAGRPWPEWVADPERIAGVAMLVRAYDDAVESLGVPDWATELRHPDPPGIPASIAPRPTLVGHLDVTPENVVFREGRAAALIDFDLIRPATRAEEVTNVLLWWGGWMPVDDRERATRDVDPVATGTLIVDAYGLDDAARAVLVELAINQADRSWFLMKSRAETLGGGWQRMWDDGIGDRIRRRAQWLRDNAERLERAVRG</sequence>
<evidence type="ECO:0000313" key="3">
    <source>
        <dbReference type="Proteomes" id="UP001235064"/>
    </source>
</evidence>
<reference evidence="2 3" key="1">
    <citation type="submission" date="2023-06" db="EMBL/GenBank/DDBJ databases">
        <title>Microbacterium sp. nov., isolated from a waste landfill.</title>
        <authorList>
            <person name="Wen W."/>
        </authorList>
    </citation>
    <scope>NUCLEOTIDE SEQUENCE [LARGE SCALE GENOMIC DNA]</scope>
    <source>
        <strain evidence="2 3">ASV49</strain>
    </source>
</reference>
<keyword evidence="3" id="KW-1185">Reference proteome</keyword>
<dbReference type="EMBL" id="JASXSZ010000006">
    <property type="protein sequence ID" value="MDL9980980.1"/>
    <property type="molecule type" value="Genomic_DNA"/>
</dbReference>
<dbReference type="SUPFAM" id="SSF56112">
    <property type="entry name" value="Protein kinase-like (PK-like)"/>
    <property type="match status" value="1"/>
</dbReference>
<feature type="domain" description="Aminoglycoside phosphotransferase" evidence="1">
    <location>
        <begin position="126"/>
        <end position="180"/>
    </location>
</feature>
<evidence type="ECO:0000313" key="2">
    <source>
        <dbReference type="EMBL" id="MDL9980980.1"/>
    </source>
</evidence>
<dbReference type="Pfam" id="PF01636">
    <property type="entry name" value="APH"/>
    <property type="match status" value="1"/>
</dbReference>
<dbReference type="RefSeq" id="WP_286289962.1">
    <property type="nucleotide sequence ID" value="NZ_JASXSZ010000006.1"/>
</dbReference>
<accession>A0ABT7N2P8</accession>
<organism evidence="2 3">
    <name type="scientific">Microbacterium candidum</name>
    <dbReference type="NCBI Taxonomy" id="3041922"/>
    <lineage>
        <taxon>Bacteria</taxon>
        <taxon>Bacillati</taxon>
        <taxon>Actinomycetota</taxon>
        <taxon>Actinomycetes</taxon>
        <taxon>Micrococcales</taxon>
        <taxon>Microbacteriaceae</taxon>
        <taxon>Microbacterium</taxon>
    </lineage>
</organism>
<proteinExistence type="predicted"/>
<dbReference type="Gene3D" id="3.90.1200.10">
    <property type="match status" value="1"/>
</dbReference>
<name>A0ABT7N2P8_9MICO</name>
<protein>
    <submittedName>
        <fullName evidence="2">Phosphotransferase</fullName>
    </submittedName>
</protein>